<dbReference type="NCBIfam" id="NF038350">
    <property type="entry name" value="taxis_HmpF"/>
    <property type="match status" value="1"/>
</dbReference>
<keyword evidence="1" id="KW-0175">Coiled coil</keyword>
<reference evidence="2 3" key="1">
    <citation type="submission" date="2016-11" db="EMBL/GenBank/DDBJ databases">
        <title>Complete genome sequence of thermophilic cyanobacteria strain Synechococcus sp. PCC6715.</title>
        <authorList>
            <person name="Tang J."/>
            <person name="Daroch M."/>
            <person name="Liang Y."/>
            <person name="Jiang D."/>
            <person name="Shah M."/>
        </authorList>
    </citation>
    <scope>NUCLEOTIDE SEQUENCE [LARGE SCALE GENOMIC DNA]</scope>
    <source>
        <strain evidence="2 3">PCC 6715</strain>
    </source>
</reference>
<reference evidence="3" key="2">
    <citation type="journal article" date="2022" name="Front. Microbiol.">
        <title>Comparative Genomic Analysis Revealed Distinct Molecular Components and Organization of CO2-Concentrating Mechanism in Thermophilic Cyanobacteria.</title>
        <authorList>
            <person name="Tang J."/>
            <person name="Zhou H."/>
            <person name="Yao D."/>
            <person name="Riaz S."/>
            <person name="You D."/>
            <person name="Klepacz-Smolka A."/>
            <person name="Daroch M."/>
        </authorList>
    </citation>
    <scope>NUCLEOTIDE SEQUENCE [LARGE SCALE GENOMIC DNA]</scope>
    <source>
        <strain evidence="3">PCC 6715</strain>
    </source>
</reference>
<feature type="coiled-coil region" evidence="1">
    <location>
        <begin position="107"/>
        <end position="182"/>
    </location>
</feature>
<name>A0A2D2Q1D6_PARLV</name>
<dbReference type="AlphaFoldDB" id="A0A2D2Q1D6"/>
<evidence type="ECO:0000313" key="3">
    <source>
        <dbReference type="Proteomes" id="UP000231057"/>
    </source>
</evidence>
<protein>
    <submittedName>
        <fullName evidence="2">Uncharacterized protein</fullName>
    </submittedName>
</protein>
<dbReference type="OrthoDB" id="559923at2"/>
<evidence type="ECO:0000256" key="1">
    <source>
        <dbReference type="SAM" id="Coils"/>
    </source>
</evidence>
<evidence type="ECO:0000313" key="2">
    <source>
        <dbReference type="EMBL" id="ATS18077.1"/>
    </source>
</evidence>
<feature type="coiled-coil region" evidence="1">
    <location>
        <begin position="440"/>
        <end position="499"/>
    </location>
</feature>
<dbReference type="RefSeq" id="WP_099798430.1">
    <property type="nucleotide sequence ID" value="NZ_CP018092.1"/>
</dbReference>
<keyword evidence="3" id="KW-1185">Reference proteome</keyword>
<accession>A0A2D2Q1D6</accession>
<organism evidence="2 3">
    <name type="scientific">Parathermosynechococcus lividus PCC 6715</name>
    <dbReference type="NCBI Taxonomy" id="1917166"/>
    <lineage>
        <taxon>Bacteria</taxon>
        <taxon>Bacillati</taxon>
        <taxon>Cyanobacteriota</taxon>
        <taxon>Cyanophyceae</taxon>
        <taxon>Acaryochloridales</taxon>
        <taxon>Thermosynechococcaceae</taxon>
        <taxon>Parathermosynechococcus</taxon>
    </lineage>
</organism>
<dbReference type="KEGG" id="slw:BRW62_04165"/>
<proteinExistence type="predicted"/>
<dbReference type="Proteomes" id="UP000231057">
    <property type="component" value="Chromosome"/>
</dbReference>
<sequence length="562" mass="65752">MQYLAEVIKKTGFMGTKSELKLLMREQSGYWHPVSQNEDTIPFDNSRDYGNGVLVFVEMAANRQIQHVDEASRRLTGILHGFTRMRERFQSQEEEIEGWKQSLSYQAEALNQREAEFEIRREELQELEEQIANYEQQLADLNKLRSELGSEEERIQAERQALENLRHQVHQEQQRWEQLKSSHSVGLSPDQIRQVDAILQQLSDSLNSSSTNQVNDCLQVLEQQQALLTQYWQQLEQIDQEVAQRQAALEQQLHAFREQEQVWHAAQEQFWQDSRAIALQEELCRYKQSVLEKERQLLAQQEEMIQQMRQAMVSDLTEAVDVNALMKMAIEDLEKEVANRGNDLKRASAFVNDQEEELKMALESLMELEQKAKDASDFDRLQLAGEVEDERQRCNLLNQALEGQRQHIREKEATYKIYLQVLEARRDPASQQGISLIPILSELEKQFHEYGVAVNQLAEELQHAYTDLESLRHDIEERRKRQQQQRDQLTQQEQTLIEEQRLIAAKRGQADLLREFLQPVQDRLNQLRQVLESLGDNQMNGRPRALISELQQVVMNLGQGAM</sequence>
<dbReference type="EMBL" id="CP018092">
    <property type="protein sequence ID" value="ATS18077.1"/>
    <property type="molecule type" value="Genomic_DNA"/>
</dbReference>
<dbReference type="InterPro" id="IPR047813">
    <property type="entry name" value="HmpF"/>
</dbReference>
<gene>
    <name evidence="2" type="ORF">BRW62_04165</name>
</gene>